<reference evidence="2" key="1">
    <citation type="journal article" date="2014" name="Front. Microbiol.">
        <title>High frequency of phylogenetically diverse reductive dehalogenase-homologous genes in deep subseafloor sedimentary metagenomes.</title>
        <authorList>
            <person name="Kawai M."/>
            <person name="Futagami T."/>
            <person name="Toyoda A."/>
            <person name="Takaki Y."/>
            <person name="Nishi S."/>
            <person name="Hori S."/>
            <person name="Arai W."/>
            <person name="Tsubouchi T."/>
            <person name="Morono Y."/>
            <person name="Uchiyama I."/>
            <person name="Ito T."/>
            <person name="Fujiyama A."/>
            <person name="Inagaki F."/>
            <person name="Takami H."/>
        </authorList>
    </citation>
    <scope>NUCLEOTIDE SEQUENCE</scope>
    <source>
        <strain evidence="2">Expedition CK06-06</strain>
    </source>
</reference>
<keyword evidence="1" id="KW-1133">Transmembrane helix</keyword>
<accession>X0Z6C0</accession>
<evidence type="ECO:0000313" key="2">
    <source>
        <dbReference type="EMBL" id="GAG64649.1"/>
    </source>
</evidence>
<evidence type="ECO:0008006" key="3">
    <source>
        <dbReference type="Google" id="ProtNLM"/>
    </source>
</evidence>
<dbReference type="InterPro" id="IPR029058">
    <property type="entry name" value="AB_hydrolase_fold"/>
</dbReference>
<gene>
    <name evidence="2" type="ORF">S01H4_00724</name>
</gene>
<dbReference type="Gene3D" id="3.40.50.1820">
    <property type="entry name" value="alpha/beta hydrolase"/>
    <property type="match status" value="1"/>
</dbReference>
<proteinExistence type="predicted"/>
<protein>
    <recommendedName>
        <fullName evidence="3">Peptidase S9 prolyl oligopeptidase catalytic domain-containing protein</fullName>
    </recommendedName>
</protein>
<dbReference type="EMBL" id="BART01000109">
    <property type="protein sequence ID" value="GAG64649.1"/>
    <property type="molecule type" value="Genomic_DNA"/>
</dbReference>
<name>X0Z6C0_9ZZZZ</name>
<comment type="caution">
    <text evidence="2">The sequence shown here is derived from an EMBL/GenBank/DDBJ whole genome shotgun (WGS) entry which is preliminary data.</text>
</comment>
<evidence type="ECO:0000256" key="1">
    <source>
        <dbReference type="SAM" id="Phobius"/>
    </source>
</evidence>
<dbReference type="SUPFAM" id="SSF53474">
    <property type="entry name" value="alpha/beta-Hydrolases"/>
    <property type="match status" value="1"/>
</dbReference>
<keyword evidence="1" id="KW-0472">Membrane</keyword>
<dbReference type="AlphaFoldDB" id="X0Z6C0"/>
<feature type="transmembrane region" description="Helical" evidence="1">
    <location>
        <begin position="20"/>
        <end position="43"/>
    </location>
</feature>
<keyword evidence="1" id="KW-0812">Transmembrane</keyword>
<sequence>MIKTTNNKINLKHKNKIIPIVTYIFIIFLSITLFNGCTIYDTFLTVYREIDEENTSTIEDVKIQQGDFEGTEIREEEVFITSLNGEKIYTHLHIPIKANINNKLPALILVQDTFEGSQEFDNPNLIFNANNLAKNDLIVLHFDPEGTGKSSGETDLGGLKSHDDLIAIINFIKQQPEVDESEISILTFGTGITTATGALARYPKIFIKYLIDIEGSVDRYDPNNPLALEYLPEDENFWKEREAINFIDAISCNYIRFQADNNQAENEGYFSYLIRYMNKATEGYPIHTQLNFAPPDTLFIEIIEIQPEEGSEDILNHLLKGEINNYYPKILNRVIEILKEGVITE</sequence>
<organism evidence="2">
    <name type="scientific">marine sediment metagenome</name>
    <dbReference type="NCBI Taxonomy" id="412755"/>
    <lineage>
        <taxon>unclassified sequences</taxon>
        <taxon>metagenomes</taxon>
        <taxon>ecological metagenomes</taxon>
    </lineage>
</organism>